<evidence type="ECO:0000313" key="2">
    <source>
        <dbReference type="Proteomes" id="UP000183192"/>
    </source>
</evidence>
<protein>
    <submittedName>
        <fullName evidence="1">Uncharacterized protein</fullName>
    </submittedName>
</protein>
<dbReference type="InterPro" id="IPR036597">
    <property type="entry name" value="Fido-like_dom_sf"/>
</dbReference>
<dbReference type="AlphaFoldDB" id="A0A1J4T7N9"/>
<evidence type="ECO:0000313" key="1">
    <source>
        <dbReference type="EMBL" id="OIO06518.1"/>
    </source>
</evidence>
<reference evidence="1 2" key="1">
    <citation type="journal article" date="2016" name="Environ. Microbiol.">
        <title>Genomic resolution of a cold subsurface aquifer community provides metabolic insights for novel microbes adapted to high CO concentrations.</title>
        <authorList>
            <person name="Probst A.J."/>
            <person name="Castelle C.J."/>
            <person name="Singh A."/>
            <person name="Brown C.T."/>
            <person name="Anantharaman K."/>
            <person name="Sharon I."/>
            <person name="Hug L.A."/>
            <person name="Burstein D."/>
            <person name="Emerson J.B."/>
            <person name="Thomas B.C."/>
            <person name="Banfield J.F."/>
        </authorList>
    </citation>
    <scope>NUCLEOTIDE SEQUENCE [LARGE SCALE GENOMIC DNA]</scope>
    <source>
        <strain evidence="1">CG1_02_37_44</strain>
    </source>
</reference>
<dbReference type="Gene3D" id="1.10.3290.10">
    <property type="entry name" value="Fido-like domain"/>
    <property type="match status" value="1"/>
</dbReference>
<name>A0A1J4T7N9_9BACT</name>
<gene>
    <name evidence="1" type="ORF">AUJ27_04005</name>
</gene>
<dbReference type="Proteomes" id="UP000183192">
    <property type="component" value="Unassembled WGS sequence"/>
</dbReference>
<proteinExistence type="predicted"/>
<comment type="caution">
    <text evidence="1">The sequence shown here is derived from an EMBL/GenBank/DDBJ whole genome shotgun (WGS) entry which is preliminary data.</text>
</comment>
<sequence length="77" mass="9084">MPFAEYKKIEALRARFKYAFLNISKNKREEFWCQFAIMFIFESNAIEGSRLSHKEVEAIVKKIYNSFTLRSLPQGTA</sequence>
<organism evidence="1 2">
    <name type="scientific">Candidatus Falkowbacteria bacterium CG1_02_37_44</name>
    <dbReference type="NCBI Taxonomy" id="1805146"/>
    <lineage>
        <taxon>Bacteria</taxon>
        <taxon>Candidatus Falkowiibacteriota</taxon>
    </lineage>
</organism>
<dbReference type="EMBL" id="MNUU01000076">
    <property type="protein sequence ID" value="OIO06518.1"/>
    <property type="molecule type" value="Genomic_DNA"/>
</dbReference>
<accession>A0A1J4T7N9</accession>